<keyword evidence="4 10" id="KW-0479">Metal-binding</keyword>
<dbReference type="SUPFAM" id="SSF51556">
    <property type="entry name" value="Metallo-dependent hydrolases"/>
    <property type="match status" value="1"/>
</dbReference>
<evidence type="ECO:0000256" key="8">
    <source>
        <dbReference type="ARBA" id="ARBA00039767"/>
    </source>
</evidence>
<dbReference type="PIRSF" id="PIRSF005902">
    <property type="entry name" value="DNase_TatD"/>
    <property type="match status" value="1"/>
</dbReference>
<comment type="function">
    <text evidence="9">Deoxyribonuclease which catalyzes (in vitro) the decatenation of kinetoplast DNA, which are circular DNA catenated to each other, producing linear DNA molecules. Plays an important role in chromosomal segregation and cell cycle progression during eye development probably via its DNA decatenation activity.</text>
</comment>
<evidence type="ECO:0000256" key="10">
    <source>
        <dbReference type="PIRSR" id="PIRSR005902-1"/>
    </source>
</evidence>
<feature type="binding site" evidence="10">
    <location>
        <position position="139"/>
    </location>
    <ligand>
        <name>a divalent metal cation</name>
        <dbReference type="ChEBI" id="CHEBI:60240"/>
        <label>2</label>
    </ligand>
</feature>
<feature type="binding site" evidence="10">
    <location>
        <position position="164"/>
    </location>
    <ligand>
        <name>a divalent metal cation</name>
        <dbReference type="ChEBI" id="CHEBI:60240"/>
        <label>2</label>
    </ligand>
</feature>
<organism evidence="11 12">
    <name type="scientific">Acrobeloides nanus</name>
    <dbReference type="NCBI Taxonomy" id="290746"/>
    <lineage>
        <taxon>Eukaryota</taxon>
        <taxon>Metazoa</taxon>
        <taxon>Ecdysozoa</taxon>
        <taxon>Nematoda</taxon>
        <taxon>Chromadorea</taxon>
        <taxon>Rhabditida</taxon>
        <taxon>Tylenchina</taxon>
        <taxon>Cephalobomorpha</taxon>
        <taxon>Cephaloboidea</taxon>
        <taxon>Cephalobidae</taxon>
        <taxon>Acrobeloides</taxon>
    </lineage>
</organism>
<dbReference type="InterPro" id="IPR032466">
    <property type="entry name" value="Metal_Hydrolase"/>
</dbReference>
<dbReference type="WBParaSite" id="ACRNAN_scaffold3750.g30002.t1">
    <property type="protein sequence ID" value="ACRNAN_scaffold3750.g30002.t1"/>
    <property type="gene ID" value="ACRNAN_scaffold3750.g30002"/>
</dbReference>
<reference evidence="12" key="1">
    <citation type="submission" date="2022-11" db="UniProtKB">
        <authorList>
            <consortium name="WormBaseParasite"/>
        </authorList>
    </citation>
    <scope>IDENTIFICATION</scope>
</reference>
<dbReference type="GO" id="GO:0046872">
    <property type="term" value="F:metal ion binding"/>
    <property type="evidence" value="ECO:0007669"/>
    <property type="project" value="UniProtKB-KW"/>
</dbReference>
<dbReference type="Gene3D" id="3.20.20.140">
    <property type="entry name" value="Metal-dependent hydrolases"/>
    <property type="match status" value="1"/>
</dbReference>
<dbReference type="GO" id="GO:0008310">
    <property type="term" value="F:single-stranded DNA 3'-5' DNA exonuclease activity"/>
    <property type="evidence" value="ECO:0007669"/>
    <property type="project" value="TreeGrafter"/>
</dbReference>
<comment type="similarity">
    <text evidence="1">Belongs to the metallo-dependent hydrolases superfamily. TatD-type hydrolase family.</text>
</comment>
<dbReference type="FunFam" id="3.20.20.140:FF:000018">
    <property type="entry name" value="3'-5' ssDNA/RNA exonuclease TatD"/>
    <property type="match status" value="1"/>
</dbReference>
<feature type="binding site" evidence="10">
    <location>
        <position position="217"/>
    </location>
    <ligand>
        <name>a divalent metal cation</name>
        <dbReference type="ChEBI" id="CHEBI:60240"/>
        <label>1</label>
    </ligand>
</feature>
<evidence type="ECO:0000256" key="6">
    <source>
        <dbReference type="ARBA" id="ARBA00022839"/>
    </source>
</evidence>
<sequence length="292" mass="32817">MSRALSIVPYDLIDIGANLGHPGYKNDLEQVLERAQKAGLSKIMITGTSEKISKEACELSSKYPGFLYFTAGVHPHDAKEFGESSLDTLRVLAKNSQCVAIGECGLDFNRNFSPQDQQLKVFEEQVKLACELKKSLFIHEREASDDLIRILSKYQNDLPLAVIHCFTGTAKEAQRYIDLGYYIGLTGFLWKDRSEDGVKYALQNRLIPLEKLVLETDAPYMYPKIDDKKIPAAIREKISPQARELHKFASFNRNEPCALASICELIAAFMNETPEKVAEMTTANAKRIYGLN</sequence>
<evidence type="ECO:0000313" key="12">
    <source>
        <dbReference type="WBParaSite" id="ACRNAN_scaffold3750.g30002.t1"/>
    </source>
</evidence>
<evidence type="ECO:0000256" key="1">
    <source>
        <dbReference type="ARBA" id="ARBA00009275"/>
    </source>
</evidence>
<proteinExistence type="inferred from homology"/>
<dbReference type="PANTHER" id="PTHR10060:SF15">
    <property type="entry name" value="DEOXYRIBONUCLEASE TATDN1"/>
    <property type="match status" value="1"/>
</dbReference>
<dbReference type="InterPro" id="IPR001130">
    <property type="entry name" value="TatD-like"/>
</dbReference>
<evidence type="ECO:0000256" key="4">
    <source>
        <dbReference type="ARBA" id="ARBA00022723"/>
    </source>
</evidence>
<dbReference type="Proteomes" id="UP000887540">
    <property type="component" value="Unplaced"/>
</dbReference>
<keyword evidence="11" id="KW-1185">Reference proteome</keyword>
<evidence type="ECO:0000256" key="5">
    <source>
        <dbReference type="ARBA" id="ARBA00022801"/>
    </source>
</evidence>
<keyword evidence="2" id="KW-0963">Cytoplasm</keyword>
<keyword evidence="6" id="KW-0269">Exonuclease</keyword>
<evidence type="ECO:0000256" key="2">
    <source>
        <dbReference type="ARBA" id="ARBA00022490"/>
    </source>
</evidence>
<dbReference type="CDD" id="cd01310">
    <property type="entry name" value="TatD_DNAse"/>
    <property type="match status" value="1"/>
</dbReference>
<protein>
    <recommendedName>
        <fullName evidence="8">Deoxyribonuclease TATDN1</fullName>
    </recommendedName>
</protein>
<evidence type="ECO:0000256" key="7">
    <source>
        <dbReference type="ARBA" id="ARBA00022842"/>
    </source>
</evidence>
<name>A0A914DTX2_9BILA</name>
<dbReference type="GO" id="GO:0005829">
    <property type="term" value="C:cytosol"/>
    <property type="evidence" value="ECO:0007669"/>
    <property type="project" value="TreeGrafter"/>
</dbReference>
<dbReference type="InterPro" id="IPR050891">
    <property type="entry name" value="TatD-type_Hydrolase"/>
</dbReference>
<evidence type="ECO:0000313" key="11">
    <source>
        <dbReference type="Proteomes" id="UP000887540"/>
    </source>
</evidence>
<dbReference type="Pfam" id="PF01026">
    <property type="entry name" value="TatD_DNase"/>
    <property type="match status" value="1"/>
</dbReference>
<keyword evidence="3" id="KW-0540">Nuclease</keyword>
<evidence type="ECO:0000256" key="9">
    <source>
        <dbReference type="ARBA" id="ARBA00045223"/>
    </source>
</evidence>
<keyword evidence="7" id="KW-0460">Magnesium</keyword>
<keyword evidence="5" id="KW-0378">Hydrolase</keyword>
<accession>A0A914DTX2</accession>
<dbReference type="PANTHER" id="PTHR10060">
    <property type="entry name" value="TATD FAMILY DEOXYRIBONUCLEASE"/>
    <property type="match status" value="1"/>
</dbReference>
<evidence type="ECO:0000256" key="3">
    <source>
        <dbReference type="ARBA" id="ARBA00022722"/>
    </source>
</evidence>
<dbReference type="AlphaFoldDB" id="A0A914DTX2"/>
<feature type="binding site" evidence="10">
    <location>
        <position position="103"/>
    </location>
    <ligand>
        <name>a divalent metal cation</name>
        <dbReference type="ChEBI" id="CHEBI:60240"/>
        <label>1</label>
    </ligand>
</feature>